<dbReference type="Gene3D" id="3.10.20.90">
    <property type="entry name" value="Phosphatidylinositol 3-kinase Catalytic Subunit, Chain A, domain 1"/>
    <property type="match status" value="1"/>
</dbReference>
<dbReference type="InterPro" id="IPR057455">
    <property type="entry name" value="UBFD1_C"/>
</dbReference>
<keyword evidence="3" id="KW-1185">Reference proteome</keyword>
<comment type="caution">
    <text evidence="2">The sequence shown here is derived from an EMBL/GenBank/DDBJ whole genome shotgun (WGS) entry which is preliminary data.</text>
</comment>
<dbReference type="PROSITE" id="PS50053">
    <property type="entry name" value="UBIQUITIN_2"/>
    <property type="match status" value="1"/>
</dbReference>
<evidence type="ECO:0000259" key="1">
    <source>
        <dbReference type="PROSITE" id="PS50053"/>
    </source>
</evidence>
<dbReference type="SMART" id="SM00213">
    <property type="entry name" value="UBQ"/>
    <property type="match status" value="1"/>
</dbReference>
<protein>
    <recommendedName>
        <fullName evidence="1">Ubiquitin-like domain-containing protein</fullName>
    </recommendedName>
</protein>
<evidence type="ECO:0000313" key="3">
    <source>
        <dbReference type="Proteomes" id="UP001162131"/>
    </source>
</evidence>
<dbReference type="InterPro" id="IPR000626">
    <property type="entry name" value="Ubiquitin-like_dom"/>
</dbReference>
<dbReference type="PANTHER" id="PTHR16470">
    <property type="entry name" value="UBIQUITIN DOMAIN-CONTAINING PROTEIN UBFD1"/>
    <property type="match status" value="1"/>
</dbReference>
<proteinExistence type="predicted"/>
<dbReference type="Proteomes" id="UP001162131">
    <property type="component" value="Unassembled WGS sequence"/>
</dbReference>
<name>A0AAU9IDC5_9CILI</name>
<dbReference type="SUPFAM" id="SSF54236">
    <property type="entry name" value="Ubiquitin-like"/>
    <property type="match status" value="1"/>
</dbReference>
<dbReference type="GO" id="GO:0003723">
    <property type="term" value="F:RNA binding"/>
    <property type="evidence" value="ECO:0007669"/>
    <property type="project" value="TreeGrafter"/>
</dbReference>
<dbReference type="AlphaFoldDB" id="A0AAU9IDC5"/>
<gene>
    <name evidence="2" type="ORF">BSTOLATCC_MIC6540</name>
</gene>
<organism evidence="2 3">
    <name type="scientific">Blepharisma stoltei</name>
    <dbReference type="NCBI Taxonomy" id="1481888"/>
    <lineage>
        <taxon>Eukaryota</taxon>
        <taxon>Sar</taxon>
        <taxon>Alveolata</taxon>
        <taxon>Ciliophora</taxon>
        <taxon>Postciliodesmatophora</taxon>
        <taxon>Heterotrichea</taxon>
        <taxon>Heterotrichida</taxon>
        <taxon>Blepharismidae</taxon>
        <taxon>Blepharisma</taxon>
    </lineage>
</organism>
<dbReference type="EMBL" id="CAJZBQ010000006">
    <property type="protein sequence ID" value="CAG9312436.1"/>
    <property type="molecule type" value="Genomic_DNA"/>
</dbReference>
<dbReference type="PANTHER" id="PTHR16470:SF0">
    <property type="entry name" value="UBIQUITIN DOMAIN-CONTAINING PROTEIN UBFD1"/>
    <property type="match status" value="1"/>
</dbReference>
<accession>A0AAU9IDC5</accession>
<dbReference type="InterPro" id="IPR029071">
    <property type="entry name" value="Ubiquitin-like_domsf"/>
</dbReference>
<feature type="domain" description="Ubiquitin-like" evidence="1">
    <location>
        <begin position="6"/>
        <end position="80"/>
    </location>
</feature>
<sequence>MSEQILHFKVSYAKQMIDIEISPEEPITNLKQFLESKTGVPVPMQKLFFKGPIKDDTQPIGSLNIKANAKLMLIGSTASEISATSSARPIAFTEEQKYMIPTDDISAEQRRVIEKGPPSDAIPAATMNTRSPDTIPGLYNHVGHPVRVTIKRDLDQLWVASTTKTQKIPFASISDITSQPILQYPGYLIVTLHFGKTNRANLYFFPAQYFRSFKDSICAFFGESYD</sequence>
<dbReference type="GO" id="GO:0045296">
    <property type="term" value="F:cadherin binding"/>
    <property type="evidence" value="ECO:0007669"/>
    <property type="project" value="TreeGrafter"/>
</dbReference>
<dbReference type="Pfam" id="PF00240">
    <property type="entry name" value="ubiquitin"/>
    <property type="match status" value="1"/>
</dbReference>
<reference evidence="2" key="1">
    <citation type="submission" date="2021-09" db="EMBL/GenBank/DDBJ databases">
        <authorList>
            <consortium name="AG Swart"/>
            <person name="Singh M."/>
            <person name="Singh A."/>
            <person name="Seah K."/>
            <person name="Emmerich C."/>
        </authorList>
    </citation>
    <scope>NUCLEOTIDE SEQUENCE</scope>
    <source>
        <strain evidence="2">ATCC30299</strain>
    </source>
</reference>
<evidence type="ECO:0000313" key="2">
    <source>
        <dbReference type="EMBL" id="CAG9312436.1"/>
    </source>
</evidence>
<dbReference type="Pfam" id="PF25343">
    <property type="entry name" value="PH_UBFD1_C"/>
    <property type="match status" value="1"/>
</dbReference>
<dbReference type="InterPro" id="IPR039120">
    <property type="entry name" value="UBFD1"/>
</dbReference>